<organism evidence="2 3">
    <name type="scientific">Trichonephila clavipes</name>
    <name type="common">Golden silk orbweaver</name>
    <name type="synonym">Nephila clavipes</name>
    <dbReference type="NCBI Taxonomy" id="2585209"/>
    <lineage>
        <taxon>Eukaryota</taxon>
        <taxon>Metazoa</taxon>
        <taxon>Ecdysozoa</taxon>
        <taxon>Arthropoda</taxon>
        <taxon>Chelicerata</taxon>
        <taxon>Arachnida</taxon>
        <taxon>Araneae</taxon>
        <taxon>Araneomorphae</taxon>
        <taxon>Entelegynae</taxon>
        <taxon>Araneoidea</taxon>
        <taxon>Nephilidae</taxon>
        <taxon>Trichonephila</taxon>
    </lineage>
</organism>
<reference evidence="2" key="1">
    <citation type="submission" date="2020-08" db="EMBL/GenBank/DDBJ databases">
        <title>Multicomponent nature underlies the extraordinary mechanical properties of spider dragline silk.</title>
        <authorList>
            <person name="Kono N."/>
            <person name="Nakamura H."/>
            <person name="Mori M."/>
            <person name="Yoshida Y."/>
            <person name="Ohtoshi R."/>
            <person name="Malay A.D."/>
            <person name="Moran D.A.P."/>
            <person name="Tomita M."/>
            <person name="Numata K."/>
            <person name="Arakawa K."/>
        </authorList>
    </citation>
    <scope>NUCLEOTIDE SEQUENCE</scope>
</reference>
<keyword evidence="3" id="KW-1185">Reference proteome</keyword>
<dbReference type="AlphaFoldDB" id="A0A8X6VDB8"/>
<dbReference type="PANTHER" id="PTHR22954">
    <property type="entry name" value="RETROVIRAL PROTEASE-RELATED"/>
    <property type="match status" value="1"/>
</dbReference>
<protein>
    <submittedName>
        <fullName evidence="2">Uncharacterized protein</fullName>
    </submittedName>
</protein>
<dbReference type="InterPro" id="IPR005312">
    <property type="entry name" value="DUF1759"/>
</dbReference>
<dbReference type="Proteomes" id="UP000887159">
    <property type="component" value="Unassembled WGS sequence"/>
</dbReference>
<comment type="caution">
    <text evidence="2">The sequence shown here is derived from an EMBL/GenBank/DDBJ whole genome shotgun (WGS) entry which is preliminary data.</text>
</comment>
<evidence type="ECO:0000313" key="3">
    <source>
        <dbReference type="Proteomes" id="UP000887159"/>
    </source>
</evidence>
<sequence length="212" mass="24371">MDAFLKQKKILKGKLTRLVSKIDDLQNQENSVSFIEVYEIDVNSIDIEINNLNNNLLSTCADEDFNDYEMEMHDLFSKLDTLKIILKEEMKKLVNDNITNACQNIVNINVNNLKLPRRELPAFTSNYIDWTSFRDLFLASVGNNSTLSDSQKLQYLKLSVKGESATLLQSIQITNDNYKKAWNALTERYENESEIINAALIKLVSQPVLKQE</sequence>
<dbReference type="EMBL" id="BMAU01021327">
    <property type="protein sequence ID" value="GFY14212.1"/>
    <property type="molecule type" value="Genomic_DNA"/>
</dbReference>
<evidence type="ECO:0000256" key="1">
    <source>
        <dbReference type="SAM" id="Coils"/>
    </source>
</evidence>
<feature type="coiled-coil region" evidence="1">
    <location>
        <begin position="8"/>
        <end position="55"/>
    </location>
</feature>
<evidence type="ECO:0000313" key="2">
    <source>
        <dbReference type="EMBL" id="GFY14212.1"/>
    </source>
</evidence>
<name>A0A8X6VDB8_TRICX</name>
<dbReference type="PANTHER" id="PTHR22954:SF3">
    <property type="entry name" value="PROTEIN CBG08539"/>
    <property type="match status" value="1"/>
</dbReference>
<accession>A0A8X6VDB8</accession>
<proteinExistence type="predicted"/>
<dbReference type="Pfam" id="PF03564">
    <property type="entry name" value="DUF1759"/>
    <property type="match status" value="1"/>
</dbReference>
<gene>
    <name evidence="2" type="primary">NCL1_23659</name>
    <name evidence="2" type="ORF">TNCV_3614011</name>
</gene>
<keyword evidence="1" id="KW-0175">Coiled coil</keyword>